<dbReference type="SUPFAM" id="SSF63825">
    <property type="entry name" value="YWTD domain"/>
    <property type="match status" value="1"/>
</dbReference>
<evidence type="ECO:0000256" key="1">
    <source>
        <dbReference type="SAM" id="SignalP"/>
    </source>
</evidence>
<proteinExistence type="predicted"/>
<accession>A0A238YWW7</accession>
<dbReference type="InterPro" id="IPR011042">
    <property type="entry name" value="6-blade_b-propeller_TolB-like"/>
</dbReference>
<evidence type="ECO:0000313" key="3">
    <source>
        <dbReference type="Proteomes" id="UP000198405"/>
    </source>
</evidence>
<protein>
    <recommendedName>
        <fullName evidence="4">Sugar lactone lactonase YvrE</fullName>
    </recommendedName>
</protein>
<dbReference type="EMBL" id="FZOB01000005">
    <property type="protein sequence ID" value="SNR75231.1"/>
    <property type="molecule type" value="Genomic_DNA"/>
</dbReference>
<feature type="chain" id="PRO_5012895890" description="Sugar lactone lactonase YvrE" evidence="1">
    <location>
        <begin position="20"/>
        <end position="260"/>
    </location>
</feature>
<dbReference type="RefSeq" id="WP_089322936.1">
    <property type="nucleotide sequence ID" value="NZ_FZOB01000005.1"/>
</dbReference>
<reference evidence="3" key="1">
    <citation type="submission" date="2017-06" db="EMBL/GenBank/DDBJ databases">
        <authorList>
            <person name="Varghese N."/>
            <person name="Submissions S."/>
        </authorList>
    </citation>
    <scope>NUCLEOTIDE SEQUENCE [LARGE SCALE GENOMIC DNA]</scope>
    <source>
        <strain evidence="3">DSM 15668</strain>
    </source>
</reference>
<dbReference type="Proteomes" id="UP000198405">
    <property type="component" value="Unassembled WGS sequence"/>
</dbReference>
<dbReference type="AlphaFoldDB" id="A0A238YWW7"/>
<keyword evidence="1" id="KW-0732">Signal</keyword>
<sequence length="260" mass="28847">MGKFFFLLLAILIPFKSFAGEIKTPESAQFYKNKIYVSNIGNLPPNKKDGDGFIAVLNSKGKFKKILTKGLNAPKGITFVKDKLYVTDIDTVVVIDINSGKIIKKIPIEGARFLNDITANREALFVSDTQINTIFKIPLSTLKPEIFVKSYKLKGPNGLAFNQNGELICVSWNSGDILKVSKEKIEKIGHIKGNLDGLVIEENGNLIVSDFKNGKIYEIRNGKTKLLIENLITPADIGYNKGKLAIPEFFANKIIIKKVN</sequence>
<gene>
    <name evidence="2" type="ORF">SAMN06265340_10546</name>
</gene>
<feature type="signal peptide" evidence="1">
    <location>
        <begin position="1"/>
        <end position="19"/>
    </location>
</feature>
<organism evidence="2 3">
    <name type="scientific">Desulfurobacterium atlanticum</name>
    <dbReference type="NCBI Taxonomy" id="240169"/>
    <lineage>
        <taxon>Bacteria</taxon>
        <taxon>Pseudomonadati</taxon>
        <taxon>Aquificota</taxon>
        <taxon>Aquificia</taxon>
        <taxon>Desulfurobacteriales</taxon>
        <taxon>Desulfurobacteriaceae</taxon>
        <taxon>Desulfurobacterium</taxon>
    </lineage>
</organism>
<evidence type="ECO:0008006" key="4">
    <source>
        <dbReference type="Google" id="ProtNLM"/>
    </source>
</evidence>
<name>A0A238YWW7_9BACT</name>
<evidence type="ECO:0000313" key="2">
    <source>
        <dbReference type="EMBL" id="SNR75231.1"/>
    </source>
</evidence>
<dbReference type="Gene3D" id="2.120.10.30">
    <property type="entry name" value="TolB, C-terminal domain"/>
    <property type="match status" value="1"/>
</dbReference>
<keyword evidence="3" id="KW-1185">Reference proteome</keyword>
<dbReference type="OrthoDB" id="9770043at2"/>